<accession>A0A1G1XK79</accession>
<dbReference type="STRING" id="1797529.A2570_01575"/>
<reference evidence="1 2" key="1">
    <citation type="journal article" date="2016" name="Nat. Commun.">
        <title>Thousands of microbial genomes shed light on interconnected biogeochemical processes in an aquifer system.</title>
        <authorList>
            <person name="Anantharaman K."/>
            <person name="Brown C.T."/>
            <person name="Hug L.A."/>
            <person name="Sharon I."/>
            <person name="Castelle C.J."/>
            <person name="Probst A.J."/>
            <person name="Thomas B.C."/>
            <person name="Singh A."/>
            <person name="Wilkins M.J."/>
            <person name="Karaoz U."/>
            <person name="Brodie E.L."/>
            <person name="Williams K.H."/>
            <person name="Hubbard S.S."/>
            <person name="Banfield J.F."/>
        </authorList>
    </citation>
    <scope>NUCLEOTIDE SEQUENCE [LARGE SCALE GENOMIC DNA]</scope>
</reference>
<name>A0A1G1XK79_9BACT</name>
<dbReference type="AlphaFoldDB" id="A0A1G1XK79"/>
<comment type="caution">
    <text evidence="1">The sequence shown here is derived from an EMBL/GenBank/DDBJ whole genome shotgun (WGS) entry which is preliminary data.</text>
</comment>
<evidence type="ECO:0000313" key="1">
    <source>
        <dbReference type="EMBL" id="OGY40076.1"/>
    </source>
</evidence>
<gene>
    <name evidence="1" type="ORF">A2570_01575</name>
</gene>
<organism evidence="1 2">
    <name type="scientific">Candidatus Brennerbacteria bacterium RIFOXYD1_FULL_41_16</name>
    <dbReference type="NCBI Taxonomy" id="1797529"/>
    <lineage>
        <taxon>Bacteria</taxon>
        <taxon>Candidatus Brenneribacteriota</taxon>
    </lineage>
</organism>
<protein>
    <submittedName>
        <fullName evidence="1">Uncharacterized protein</fullName>
    </submittedName>
</protein>
<evidence type="ECO:0000313" key="2">
    <source>
        <dbReference type="Proteomes" id="UP000178570"/>
    </source>
</evidence>
<dbReference type="Proteomes" id="UP000178570">
    <property type="component" value="Unassembled WGS sequence"/>
</dbReference>
<dbReference type="EMBL" id="MHHY01000011">
    <property type="protein sequence ID" value="OGY40076.1"/>
    <property type="molecule type" value="Genomic_DNA"/>
</dbReference>
<sequence length="100" mass="11221">MKLTSKLSIPEKMTSLKELRDFLENELPSGSLKDWASGIMAGNDQLTLDGMVYALQIKLGEYSVSSSEMVVGEEAIKRFKAGEPDFSSWRDKKEVDLNFL</sequence>
<proteinExistence type="predicted"/>